<evidence type="ECO:0000313" key="5">
    <source>
        <dbReference type="EMBL" id="CAB3374236.1"/>
    </source>
</evidence>
<feature type="domain" description="Deacetylase sirtuin-type" evidence="4">
    <location>
        <begin position="30"/>
        <end position="320"/>
    </location>
</feature>
<protein>
    <recommendedName>
        <fullName evidence="4">Deacetylase sirtuin-type domain-containing protein</fullName>
    </recommendedName>
</protein>
<dbReference type="Gene3D" id="3.30.1600.10">
    <property type="entry name" value="SIR2/SIRT2 'Small Domain"/>
    <property type="match status" value="1"/>
</dbReference>
<evidence type="ECO:0000256" key="3">
    <source>
        <dbReference type="PROSITE-ProRule" id="PRU00236"/>
    </source>
</evidence>
<proteinExistence type="predicted"/>
<reference evidence="5 6" key="1">
    <citation type="submission" date="2020-04" db="EMBL/GenBank/DDBJ databases">
        <authorList>
            <person name="Alioto T."/>
            <person name="Alioto T."/>
            <person name="Gomez Garrido J."/>
        </authorList>
    </citation>
    <scope>NUCLEOTIDE SEQUENCE [LARGE SCALE GENOMIC DNA]</scope>
</reference>
<dbReference type="AlphaFoldDB" id="A0A8S1CS20"/>
<comment type="caution">
    <text evidence="5">The sequence shown here is derived from an EMBL/GenBank/DDBJ whole genome shotgun (WGS) entry which is preliminary data.</text>
</comment>
<dbReference type="PANTHER" id="PTHR11085:SF10">
    <property type="entry name" value="NAD-DEPENDENT PROTEIN DEACYLASE SIRTUIN-5, MITOCHONDRIAL-RELATED"/>
    <property type="match status" value="1"/>
</dbReference>
<evidence type="ECO:0000313" key="6">
    <source>
        <dbReference type="Proteomes" id="UP000494165"/>
    </source>
</evidence>
<dbReference type="EMBL" id="CADEPI010000095">
    <property type="protein sequence ID" value="CAB3374236.1"/>
    <property type="molecule type" value="Genomic_DNA"/>
</dbReference>
<keyword evidence="2" id="KW-0520">NAD</keyword>
<dbReference type="GO" id="GO:0046872">
    <property type="term" value="F:metal ion binding"/>
    <property type="evidence" value="ECO:0007669"/>
    <property type="project" value="UniProtKB-KW"/>
</dbReference>
<organism evidence="5 6">
    <name type="scientific">Cloeon dipterum</name>
    <dbReference type="NCBI Taxonomy" id="197152"/>
    <lineage>
        <taxon>Eukaryota</taxon>
        <taxon>Metazoa</taxon>
        <taxon>Ecdysozoa</taxon>
        <taxon>Arthropoda</taxon>
        <taxon>Hexapoda</taxon>
        <taxon>Insecta</taxon>
        <taxon>Pterygota</taxon>
        <taxon>Palaeoptera</taxon>
        <taxon>Ephemeroptera</taxon>
        <taxon>Pisciforma</taxon>
        <taxon>Baetidae</taxon>
        <taxon>Cloeon</taxon>
    </lineage>
</organism>
<feature type="binding site" evidence="3">
    <location>
        <position position="166"/>
    </location>
    <ligand>
        <name>Zn(2+)</name>
        <dbReference type="ChEBI" id="CHEBI:29105"/>
    </ligand>
</feature>
<gene>
    <name evidence="5" type="ORF">CLODIP_2_CD10767</name>
</gene>
<keyword evidence="3" id="KW-0479">Metal-binding</keyword>
<sequence length="320" mass="36384">MSWCRNLRQVTSQALPSNTKKLATMINYVPKHESVKRSELAPLIEFIQSARSLFVITGAGVSTESGLPDYRSEGTGLVARRPNFKPTNYQDFMKKESTRKIYWARSFAGWSYQTQRQPNVTHYTLANWEDKGKISCLVTQNVDRLHHKSGSKKIIELHGTLFEVRCMNCENILDRFKFQEMLRSANINLFNIDFEATALRPDGDVELSKEVSSNFAVPPCPKCGSGILKPNVVFYGENLPKGRKEQVKREIEKSDAILVLGTTLHTRSGRDHIEHAHKQRMPIALVNIGPSFGDNLAQFKINARCGEVMKFLSHELNNNW</sequence>
<dbReference type="Proteomes" id="UP000494165">
    <property type="component" value="Unassembled WGS sequence"/>
</dbReference>
<dbReference type="GO" id="GO:0017136">
    <property type="term" value="F:histone deacetylase activity, NAD-dependent"/>
    <property type="evidence" value="ECO:0007669"/>
    <property type="project" value="TreeGrafter"/>
</dbReference>
<feature type="binding site" evidence="3">
    <location>
        <position position="169"/>
    </location>
    <ligand>
        <name>Zn(2+)</name>
        <dbReference type="ChEBI" id="CHEBI:29105"/>
    </ligand>
</feature>
<dbReference type="InterPro" id="IPR003000">
    <property type="entry name" value="Sirtuin"/>
</dbReference>
<feature type="active site" description="Proton acceptor" evidence="3">
    <location>
        <position position="158"/>
    </location>
</feature>
<dbReference type="Gene3D" id="3.40.50.1220">
    <property type="entry name" value="TPP-binding domain"/>
    <property type="match status" value="1"/>
</dbReference>
<dbReference type="InterPro" id="IPR050134">
    <property type="entry name" value="NAD-dep_sirtuin_deacylases"/>
</dbReference>
<name>A0A8S1CS20_9INSE</name>
<dbReference type="PANTHER" id="PTHR11085">
    <property type="entry name" value="NAD-DEPENDENT PROTEIN DEACYLASE SIRTUIN-5, MITOCHONDRIAL-RELATED"/>
    <property type="match status" value="1"/>
</dbReference>
<dbReference type="SUPFAM" id="SSF52467">
    <property type="entry name" value="DHS-like NAD/FAD-binding domain"/>
    <property type="match status" value="1"/>
</dbReference>
<dbReference type="PROSITE" id="PS50305">
    <property type="entry name" value="SIRTUIN"/>
    <property type="match status" value="1"/>
</dbReference>
<dbReference type="GO" id="GO:0005759">
    <property type="term" value="C:mitochondrial matrix"/>
    <property type="evidence" value="ECO:0007669"/>
    <property type="project" value="TreeGrafter"/>
</dbReference>
<evidence type="ECO:0000256" key="1">
    <source>
        <dbReference type="ARBA" id="ARBA00022679"/>
    </source>
</evidence>
<keyword evidence="3" id="KW-0862">Zinc</keyword>
<accession>A0A8S1CS20</accession>
<keyword evidence="6" id="KW-1185">Reference proteome</keyword>
<feature type="binding site" evidence="3">
    <location>
        <position position="220"/>
    </location>
    <ligand>
        <name>Zn(2+)</name>
        <dbReference type="ChEBI" id="CHEBI:29105"/>
    </ligand>
</feature>
<dbReference type="Pfam" id="PF02146">
    <property type="entry name" value="SIR2"/>
    <property type="match status" value="1"/>
</dbReference>
<dbReference type="GO" id="GO:0070403">
    <property type="term" value="F:NAD+ binding"/>
    <property type="evidence" value="ECO:0007669"/>
    <property type="project" value="InterPro"/>
</dbReference>
<dbReference type="InterPro" id="IPR026590">
    <property type="entry name" value="Ssirtuin_cat_dom"/>
</dbReference>
<evidence type="ECO:0000256" key="2">
    <source>
        <dbReference type="ARBA" id="ARBA00023027"/>
    </source>
</evidence>
<dbReference type="InterPro" id="IPR029035">
    <property type="entry name" value="DHS-like_NAD/FAD-binding_dom"/>
</dbReference>
<dbReference type="OrthoDB" id="424302at2759"/>
<dbReference type="InterPro" id="IPR026591">
    <property type="entry name" value="Sirtuin_cat_small_dom_sf"/>
</dbReference>
<evidence type="ECO:0000259" key="4">
    <source>
        <dbReference type="PROSITE" id="PS50305"/>
    </source>
</evidence>
<keyword evidence="1" id="KW-0808">Transferase</keyword>
<feature type="binding site" evidence="3">
    <location>
        <position position="223"/>
    </location>
    <ligand>
        <name>Zn(2+)</name>
        <dbReference type="ChEBI" id="CHEBI:29105"/>
    </ligand>
</feature>